<evidence type="ECO:0000313" key="4">
    <source>
        <dbReference type="Proteomes" id="UP000299102"/>
    </source>
</evidence>
<sequence>MAALRRKASILPAERIVTDAEDLSRCPSEAYGRDRSLIFDPERVHDAMVTKTRIRCLTADMGCLVLGYTQAILSSLIMLMDVVYAVTNYVLVNKSDARAIFLSIFPVMIIAGTKVLLAVVLIVGVKKSPPWSNLVWVTTLTRRLNPPLLMMQRERENNQFGSLLPTVDEIKQEVEKKRPELINRKCVVNHHDNAKPHAFSHSTTIQRVWLHQLVLVTAFAGGPSLKSSNLLPPRQNSLNQRHALPRVGPSSPNAS</sequence>
<feature type="region of interest" description="Disordered" evidence="1">
    <location>
        <begin position="226"/>
        <end position="255"/>
    </location>
</feature>
<feature type="transmembrane region" description="Helical" evidence="2">
    <location>
        <begin position="99"/>
        <end position="123"/>
    </location>
</feature>
<organism evidence="3 4">
    <name type="scientific">Eumeta variegata</name>
    <name type="common">Bagworm moth</name>
    <name type="synonym">Eumeta japonica</name>
    <dbReference type="NCBI Taxonomy" id="151549"/>
    <lineage>
        <taxon>Eukaryota</taxon>
        <taxon>Metazoa</taxon>
        <taxon>Ecdysozoa</taxon>
        <taxon>Arthropoda</taxon>
        <taxon>Hexapoda</taxon>
        <taxon>Insecta</taxon>
        <taxon>Pterygota</taxon>
        <taxon>Neoptera</taxon>
        <taxon>Endopterygota</taxon>
        <taxon>Lepidoptera</taxon>
        <taxon>Glossata</taxon>
        <taxon>Ditrysia</taxon>
        <taxon>Tineoidea</taxon>
        <taxon>Psychidae</taxon>
        <taxon>Oiketicinae</taxon>
        <taxon>Eumeta</taxon>
    </lineage>
</organism>
<dbReference type="AlphaFoldDB" id="A0A4C1YCF9"/>
<evidence type="ECO:0000256" key="2">
    <source>
        <dbReference type="SAM" id="Phobius"/>
    </source>
</evidence>
<name>A0A4C1YCF9_EUMVA</name>
<dbReference type="OrthoDB" id="7456848at2759"/>
<keyword evidence="2" id="KW-0472">Membrane</keyword>
<dbReference type="EMBL" id="BGZK01001183">
    <property type="protein sequence ID" value="GBP73698.1"/>
    <property type="molecule type" value="Genomic_DNA"/>
</dbReference>
<keyword evidence="4" id="KW-1185">Reference proteome</keyword>
<proteinExistence type="predicted"/>
<keyword evidence="2" id="KW-0812">Transmembrane</keyword>
<comment type="caution">
    <text evidence="3">The sequence shown here is derived from an EMBL/GenBank/DDBJ whole genome shotgun (WGS) entry which is preliminary data.</text>
</comment>
<feature type="compositionally biased region" description="Polar residues" evidence="1">
    <location>
        <begin position="226"/>
        <end position="240"/>
    </location>
</feature>
<keyword evidence="2" id="KW-1133">Transmembrane helix</keyword>
<evidence type="ECO:0000256" key="1">
    <source>
        <dbReference type="SAM" id="MobiDB-lite"/>
    </source>
</evidence>
<gene>
    <name evidence="3" type="ORF">EVAR_51611_1</name>
</gene>
<accession>A0A4C1YCF9</accession>
<reference evidence="3 4" key="1">
    <citation type="journal article" date="2019" name="Commun. Biol.">
        <title>The bagworm genome reveals a unique fibroin gene that provides high tensile strength.</title>
        <authorList>
            <person name="Kono N."/>
            <person name="Nakamura H."/>
            <person name="Ohtoshi R."/>
            <person name="Tomita M."/>
            <person name="Numata K."/>
            <person name="Arakawa K."/>
        </authorList>
    </citation>
    <scope>NUCLEOTIDE SEQUENCE [LARGE SCALE GENOMIC DNA]</scope>
</reference>
<feature type="transmembrane region" description="Helical" evidence="2">
    <location>
        <begin position="63"/>
        <end position="87"/>
    </location>
</feature>
<evidence type="ECO:0000313" key="3">
    <source>
        <dbReference type="EMBL" id="GBP73698.1"/>
    </source>
</evidence>
<dbReference type="Proteomes" id="UP000299102">
    <property type="component" value="Unassembled WGS sequence"/>
</dbReference>
<protein>
    <submittedName>
        <fullName evidence="3">Uncharacterized protein</fullName>
    </submittedName>
</protein>